<dbReference type="Proteomes" id="UP001187192">
    <property type="component" value="Unassembled WGS sequence"/>
</dbReference>
<organism evidence="1 2">
    <name type="scientific">Ficus carica</name>
    <name type="common">Common fig</name>
    <dbReference type="NCBI Taxonomy" id="3494"/>
    <lineage>
        <taxon>Eukaryota</taxon>
        <taxon>Viridiplantae</taxon>
        <taxon>Streptophyta</taxon>
        <taxon>Embryophyta</taxon>
        <taxon>Tracheophyta</taxon>
        <taxon>Spermatophyta</taxon>
        <taxon>Magnoliopsida</taxon>
        <taxon>eudicotyledons</taxon>
        <taxon>Gunneridae</taxon>
        <taxon>Pentapetalae</taxon>
        <taxon>rosids</taxon>
        <taxon>fabids</taxon>
        <taxon>Rosales</taxon>
        <taxon>Moraceae</taxon>
        <taxon>Ficeae</taxon>
        <taxon>Ficus</taxon>
    </lineage>
</organism>
<dbReference type="AlphaFoldDB" id="A0AA88EC55"/>
<proteinExistence type="predicted"/>
<sequence>MEEHNRRWKEEEKGENRVWRAKSSIHCGNRNRQANNQGRNRLHSIRGAKSSIYWGITNWQANKE</sequence>
<dbReference type="EMBL" id="BTGU01011521">
    <property type="protein sequence ID" value="GMN71997.1"/>
    <property type="molecule type" value="Genomic_DNA"/>
</dbReference>
<evidence type="ECO:0000313" key="1">
    <source>
        <dbReference type="EMBL" id="GMN71997.1"/>
    </source>
</evidence>
<reference evidence="1" key="1">
    <citation type="submission" date="2023-07" db="EMBL/GenBank/DDBJ databases">
        <title>draft genome sequence of fig (Ficus carica).</title>
        <authorList>
            <person name="Takahashi T."/>
            <person name="Nishimura K."/>
        </authorList>
    </citation>
    <scope>NUCLEOTIDE SEQUENCE</scope>
</reference>
<comment type="caution">
    <text evidence="1">The sequence shown here is derived from an EMBL/GenBank/DDBJ whole genome shotgun (WGS) entry which is preliminary data.</text>
</comment>
<name>A0AA88EC55_FICCA</name>
<gene>
    <name evidence="1" type="ORF">TIFTF001_052755</name>
</gene>
<protein>
    <submittedName>
        <fullName evidence="1">Uncharacterized protein</fullName>
    </submittedName>
</protein>
<evidence type="ECO:0000313" key="2">
    <source>
        <dbReference type="Proteomes" id="UP001187192"/>
    </source>
</evidence>
<feature type="non-terminal residue" evidence="1">
    <location>
        <position position="64"/>
    </location>
</feature>
<keyword evidence="2" id="KW-1185">Reference proteome</keyword>
<accession>A0AA88EC55</accession>